<accession>A0ABX2JK09</accession>
<dbReference type="RefSeq" id="WP_174193162.1">
    <property type="nucleotide sequence ID" value="NZ_JABULH010000002.1"/>
</dbReference>
<evidence type="ECO:0000313" key="2">
    <source>
        <dbReference type="EMBL" id="NTS64799.1"/>
    </source>
</evidence>
<comment type="caution">
    <text evidence="2">The sequence shown here is derived from an EMBL/GenBank/DDBJ whole genome shotgun (WGS) entry which is preliminary data.</text>
</comment>
<evidence type="ECO:0000256" key="1">
    <source>
        <dbReference type="SAM" id="Phobius"/>
    </source>
</evidence>
<sequence length="156" mass="15721">MHVAQPGPVPFAVGRVAFALGLAGLLPQIGAAALAWLDIYDGGLVAIAYGALILSFLGGMWWGLAMFRRLGQSLLVTLAVVPSLVAGAILALAAVHLPIGLAAMGSAIMLTLPVDRWLVAQGAAPANWMRLRVPLSLGLGALTIATGVIVAGAPAG</sequence>
<gene>
    <name evidence="2" type="ORF">HRV97_06465</name>
</gene>
<evidence type="ECO:0000313" key="3">
    <source>
        <dbReference type="Proteomes" id="UP000621447"/>
    </source>
</evidence>
<reference evidence="2 3" key="1">
    <citation type="submission" date="2020-06" db="EMBL/GenBank/DDBJ databases">
        <title>Sphingomonas hominis sp. nov., a member of the Sphingomonas, isolated from the hair of a 22-year-old girl.</title>
        <authorList>
            <person name="Zhang D.-F."/>
            <person name="Cui X.-W."/>
        </authorList>
    </citation>
    <scope>NUCLEOTIDE SEQUENCE [LARGE SCALE GENOMIC DNA]</scope>
    <source>
        <strain evidence="2 3">HHU CXW</strain>
    </source>
</reference>
<protein>
    <submittedName>
        <fullName evidence="2">DUF3429 domain-containing protein</fullName>
    </submittedName>
</protein>
<keyword evidence="1" id="KW-1133">Transmembrane helix</keyword>
<organism evidence="2 3">
    <name type="scientific">Sphingomonas hominis</name>
    <dbReference type="NCBI Taxonomy" id="2741495"/>
    <lineage>
        <taxon>Bacteria</taxon>
        <taxon>Pseudomonadati</taxon>
        <taxon>Pseudomonadota</taxon>
        <taxon>Alphaproteobacteria</taxon>
        <taxon>Sphingomonadales</taxon>
        <taxon>Sphingomonadaceae</taxon>
        <taxon>Sphingomonas</taxon>
    </lineage>
</organism>
<feature type="transmembrane region" description="Helical" evidence="1">
    <location>
        <begin position="99"/>
        <end position="119"/>
    </location>
</feature>
<keyword evidence="1" id="KW-0472">Membrane</keyword>
<dbReference type="Proteomes" id="UP000621447">
    <property type="component" value="Unassembled WGS sequence"/>
</dbReference>
<feature type="transmembrane region" description="Helical" evidence="1">
    <location>
        <begin position="131"/>
        <end position="153"/>
    </location>
</feature>
<feature type="transmembrane region" description="Helical" evidence="1">
    <location>
        <begin position="43"/>
        <end position="62"/>
    </location>
</feature>
<dbReference type="EMBL" id="JABULH010000002">
    <property type="protein sequence ID" value="NTS64799.1"/>
    <property type="molecule type" value="Genomic_DNA"/>
</dbReference>
<keyword evidence="3" id="KW-1185">Reference proteome</keyword>
<dbReference type="InterPro" id="IPR021836">
    <property type="entry name" value="DUF3429"/>
</dbReference>
<name>A0ABX2JK09_9SPHN</name>
<keyword evidence="1" id="KW-0812">Transmembrane</keyword>
<feature type="transmembrane region" description="Helical" evidence="1">
    <location>
        <begin position="12"/>
        <end position="37"/>
    </location>
</feature>
<proteinExistence type="predicted"/>
<dbReference type="Pfam" id="PF11911">
    <property type="entry name" value="DUF3429"/>
    <property type="match status" value="1"/>
</dbReference>
<feature type="transmembrane region" description="Helical" evidence="1">
    <location>
        <begin position="74"/>
        <end position="93"/>
    </location>
</feature>